<protein>
    <submittedName>
        <fullName evidence="1">Uncharacterized protein</fullName>
    </submittedName>
</protein>
<dbReference type="AlphaFoldDB" id="A0A9X9Q021"/>
<organism evidence="1 2">
    <name type="scientific">Gulo gulo</name>
    <name type="common">Wolverine</name>
    <name type="synonym">Gluton</name>
    <dbReference type="NCBI Taxonomy" id="48420"/>
    <lineage>
        <taxon>Eukaryota</taxon>
        <taxon>Metazoa</taxon>
        <taxon>Chordata</taxon>
        <taxon>Craniata</taxon>
        <taxon>Vertebrata</taxon>
        <taxon>Euteleostomi</taxon>
        <taxon>Mammalia</taxon>
        <taxon>Eutheria</taxon>
        <taxon>Laurasiatheria</taxon>
        <taxon>Carnivora</taxon>
        <taxon>Caniformia</taxon>
        <taxon>Musteloidea</taxon>
        <taxon>Mustelidae</taxon>
        <taxon>Guloninae</taxon>
        <taxon>Gulo</taxon>
    </lineage>
</organism>
<dbReference type="EMBL" id="CYRY02013229">
    <property type="protein sequence ID" value="VCW83947.1"/>
    <property type="molecule type" value="Genomic_DNA"/>
</dbReference>
<proteinExistence type="predicted"/>
<gene>
    <name evidence="1" type="ORF">BN2614_LOCUS3</name>
</gene>
<sequence>MMLFSWCGRGGLQRKGGRHLGPQKKPMSLLSVAVAVSLGQGPREAWLICSHLLSMAWLRATLPDPWVPPCHPPPCPLTVLRASALHCLILLPARGRLSGGSHKGPVLQEKPASHPKVGAGIEAAVGAGWVLEAKARGAPTPVCWEQPSLGLCHPLSAVPKQRATGGPGRRPE</sequence>
<evidence type="ECO:0000313" key="1">
    <source>
        <dbReference type="EMBL" id="VCW83947.1"/>
    </source>
</evidence>
<keyword evidence="2" id="KW-1185">Reference proteome</keyword>
<name>A0A9X9Q021_GULGU</name>
<feature type="non-terminal residue" evidence="1">
    <location>
        <position position="172"/>
    </location>
</feature>
<reference evidence="1 2" key="1">
    <citation type="submission" date="2018-10" db="EMBL/GenBank/DDBJ databases">
        <authorList>
            <person name="Ekblom R."/>
            <person name="Jareborg N."/>
        </authorList>
    </citation>
    <scope>NUCLEOTIDE SEQUENCE [LARGE SCALE GENOMIC DNA]</scope>
    <source>
        <tissue evidence="1">Muscle</tissue>
    </source>
</reference>
<comment type="caution">
    <text evidence="1">The sequence shown here is derived from an EMBL/GenBank/DDBJ whole genome shotgun (WGS) entry which is preliminary data.</text>
</comment>
<accession>A0A9X9Q021</accession>
<evidence type="ECO:0000313" key="2">
    <source>
        <dbReference type="Proteomes" id="UP000269945"/>
    </source>
</evidence>
<dbReference type="Proteomes" id="UP000269945">
    <property type="component" value="Unassembled WGS sequence"/>
</dbReference>